<comment type="similarity">
    <text evidence="2 5">Belongs to the trans-sulfuration enzymes family.</text>
</comment>
<dbReference type="InterPro" id="IPR015421">
    <property type="entry name" value="PyrdxlP-dep_Trfase_major"/>
</dbReference>
<evidence type="ECO:0000313" key="7">
    <source>
        <dbReference type="Proteomes" id="UP000004633"/>
    </source>
</evidence>
<evidence type="ECO:0000256" key="2">
    <source>
        <dbReference type="ARBA" id="ARBA00009077"/>
    </source>
</evidence>
<dbReference type="Gene3D" id="3.90.1150.10">
    <property type="entry name" value="Aspartate Aminotransferase, domain 1"/>
    <property type="match status" value="1"/>
</dbReference>
<dbReference type="CDD" id="cd00614">
    <property type="entry name" value="CGS_like"/>
    <property type="match status" value="1"/>
</dbReference>
<dbReference type="Proteomes" id="UP000004633">
    <property type="component" value="Unassembled WGS sequence"/>
</dbReference>
<proteinExistence type="inferred from homology"/>
<dbReference type="STRING" id="749551.HMPREF9555_01254"/>
<protein>
    <submittedName>
        <fullName evidence="6">Cys/Met metabolism PLP-dependent enzyme</fullName>
    </submittedName>
</protein>
<dbReference type="GO" id="GO:0019346">
    <property type="term" value="P:transsulfuration"/>
    <property type="evidence" value="ECO:0007669"/>
    <property type="project" value="InterPro"/>
</dbReference>
<dbReference type="InterPro" id="IPR054542">
    <property type="entry name" value="Cys_met_metab_PP"/>
</dbReference>
<dbReference type="Gene3D" id="3.40.640.10">
    <property type="entry name" value="Type I PLP-dependent aspartate aminotransferase-like (Major domain)"/>
    <property type="match status" value="1"/>
</dbReference>
<accession>E7N2N3</accession>
<name>E7N2N3_9FIRM</name>
<dbReference type="PANTHER" id="PTHR11808">
    <property type="entry name" value="TRANS-SULFURATION ENZYME FAMILY MEMBER"/>
    <property type="match status" value="1"/>
</dbReference>
<comment type="cofactor">
    <cofactor evidence="1 5">
        <name>pyridoxal 5'-phosphate</name>
        <dbReference type="ChEBI" id="CHEBI:597326"/>
    </cofactor>
</comment>
<dbReference type="SUPFAM" id="SSF53383">
    <property type="entry name" value="PLP-dependent transferases"/>
    <property type="match status" value="1"/>
</dbReference>
<dbReference type="PANTHER" id="PTHR11808:SF90">
    <property type="entry name" value="CYSTATHIONINE GAMMA-SYNTHASE"/>
    <property type="match status" value="1"/>
</dbReference>
<dbReference type="InterPro" id="IPR015424">
    <property type="entry name" value="PyrdxlP-dep_Trfase"/>
</dbReference>
<keyword evidence="7" id="KW-1185">Reference proteome</keyword>
<dbReference type="FunFam" id="3.40.640.10:FF:000009">
    <property type="entry name" value="Cystathionine gamma-synthase homolog"/>
    <property type="match status" value="1"/>
</dbReference>
<evidence type="ECO:0000313" key="6">
    <source>
        <dbReference type="EMBL" id="EFW29444.1"/>
    </source>
</evidence>
<sequence>MPFPAFIMKYITMLNCKMMREEINMKDFSAEVHGCHRYDATGAITEPIYLSATFRHPAFRQSTGYDYGRMANPTRSVLEQTVALLEGGERAWALSSGMAAINLVFSLCTAGDHVLLSEDIYGGTVRLTNEIYAKYGIDFEYIDTRDAALVRAKMRPATKMVFIETPSNPMMFVTDIRALADIAHEGGALLVADNTFLSPHFQKPLVLGADIVLESGTKYLCGHNDIICGFIAVKEDGSDLAERIEFLVKSEGPNLSTMDAWLMLRSIKTLGVRIERQAQSALTISEWLGTLPEVTEVFYPGLPDHPGHELQKSQCTGFGGMISFKVQTPEIAQKCLAHLKFIAFAESLGGVESLLTYPLVQTHAEMPAELIRRTGLDSRLLRLSVGIEDVDDIEEDLAQALRAAARER</sequence>
<organism evidence="6 7">
    <name type="scientific">Selenomonas artemidis F0399</name>
    <dbReference type="NCBI Taxonomy" id="749551"/>
    <lineage>
        <taxon>Bacteria</taxon>
        <taxon>Bacillati</taxon>
        <taxon>Bacillota</taxon>
        <taxon>Negativicutes</taxon>
        <taxon>Selenomonadales</taxon>
        <taxon>Selenomonadaceae</taxon>
        <taxon>Selenomonas</taxon>
    </lineage>
</organism>
<dbReference type="PIRSF" id="PIRSF001434">
    <property type="entry name" value="CGS"/>
    <property type="match status" value="1"/>
</dbReference>
<dbReference type="Pfam" id="PF01053">
    <property type="entry name" value="Cys_Met_Meta_PP"/>
    <property type="match status" value="1"/>
</dbReference>
<comment type="caution">
    <text evidence="6">The sequence shown here is derived from an EMBL/GenBank/DDBJ whole genome shotgun (WGS) entry which is preliminary data.</text>
</comment>
<dbReference type="HOGENOM" id="CLU_018986_2_0_9"/>
<dbReference type="GO" id="GO:0016846">
    <property type="term" value="F:carbon-sulfur lyase activity"/>
    <property type="evidence" value="ECO:0007669"/>
    <property type="project" value="TreeGrafter"/>
</dbReference>
<keyword evidence="3 4" id="KW-0663">Pyridoxal phosphate</keyword>
<gene>
    <name evidence="6" type="ORF">HMPREF9555_01254</name>
</gene>
<evidence type="ECO:0000256" key="3">
    <source>
        <dbReference type="ARBA" id="ARBA00022898"/>
    </source>
</evidence>
<dbReference type="GO" id="GO:0009086">
    <property type="term" value="P:methionine biosynthetic process"/>
    <property type="evidence" value="ECO:0007669"/>
    <property type="project" value="UniProtKB-ARBA"/>
</dbReference>
<dbReference type="GO" id="GO:0005737">
    <property type="term" value="C:cytoplasm"/>
    <property type="evidence" value="ECO:0007669"/>
    <property type="project" value="TreeGrafter"/>
</dbReference>
<dbReference type="PROSITE" id="PS00868">
    <property type="entry name" value="CYS_MET_METAB_PP"/>
    <property type="match status" value="1"/>
</dbReference>
<evidence type="ECO:0000256" key="1">
    <source>
        <dbReference type="ARBA" id="ARBA00001933"/>
    </source>
</evidence>
<evidence type="ECO:0000256" key="5">
    <source>
        <dbReference type="RuleBase" id="RU362118"/>
    </source>
</evidence>
<dbReference type="GO" id="GO:0030170">
    <property type="term" value="F:pyridoxal phosphate binding"/>
    <property type="evidence" value="ECO:0007669"/>
    <property type="project" value="InterPro"/>
</dbReference>
<dbReference type="AlphaFoldDB" id="E7N2N3"/>
<evidence type="ECO:0000256" key="4">
    <source>
        <dbReference type="PIRSR" id="PIRSR001434-2"/>
    </source>
</evidence>
<dbReference type="EMBL" id="AECV01000023">
    <property type="protein sequence ID" value="EFW29444.1"/>
    <property type="molecule type" value="Genomic_DNA"/>
</dbReference>
<dbReference type="InterPro" id="IPR000277">
    <property type="entry name" value="Cys/Met-Metab_PyrdxlP-dep_enz"/>
</dbReference>
<dbReference type="InterPro" id="IPR015422">
    <property type="entry name" value="PyrdxlP-dep_Trfase_small"/>
</dbReference>
<dbReference type="FunFam" id="3.90.1150.10:FF:000033">
    <property type="entry name" value="Cystathionine gamma-synthase"/>
    <property type="match status" value="1"/>
</dbReference>
<feature type="modified residue" description="N6-(pyridoxal phosphate)lysine" evidence="4">
    <location>
        <position position="218"/>
    </location>
</feature>
<reference evidence="6 7" key="1">
    <citation type="submission" date="2010-08" db="EMBL/GenBank/DDBJ databases">
        <authorList>
            <person name="Weinstock G."/>
            <person name="Sodergren E."/>
            <person name="Clifton S."/>
            <person name="Fulton L."/>
            <person name="Fulton B."/>
            <person name="Courtney L."/>
            <person name="Fronick C."/>
            <person name="Harrison M."/>
            <person name="Strong C."/>
            <person name="Farmer C."/>
            <person name="Delahaunty K."/>
            <person name="Markovic C."/>
            <person name="Hall O."/>
            <person name="Minx P."/>
            <person name="Tomlinson C."/>
            <person name="Mitreva M."/>
            <person name="Hou S."/>
            <person name="Chen J."/>
            <person name="Wollam A."/>
            <person name="Pepin K.H."/>
            <person name="Johnson M."/>
            <person name="Bhonagiri V."/>
            <person name="Zhang X."/>
            <person name="Suruliraj S."/>
            <person name="Warren W."/>
            <person name="Chinwalla A."/>
            <person name="Mardis E.R."/>
            <person name="Wilson R.K."/>
        </authorList>
    </citation>
    <scope>NUCLEOTIDE SEQUENCE [LARGE SCALE GENOMIC DNA]</scope>
    <source>
        <strain evidence="6 7">F0399</strain>
    </source>
</reference>